<dbReference type="PANTHER" id="PTHR43685:SF2">
    <property type="entry name" value="GLYCOSYLTRANSFERASE 2-LIKE DOMAIN-CONTAINING PROTEIN"/>
    <property type="match status" value="1"/>
</dbReference>
<dbReference type="Gene3D" id="3.90.550.10">
    <property type="entry name" value="Spore Coat Polysaccharide Biosynthesis Protein SpsA, Chain A"/>
    <property type="match status" value="1"/>
</dbReference>
<dbReference type="GO" id="GO:0016740">
    <property type="term" value="F:transferase activity"/>
    <property type="evidence" value="ECO:0007669"/>
    <property type="project" value="UniProtKB-KW"/>
</dbReference>
<dbReference type="Pfam" id="PF00535">
    <property type="entry name" value="Glycos_transf_2"/>
    <property type="match status" value="1"/>
</dbReference>
<dbReference type="PANTHER" id="PTHR43685">
    <property type="entry name" value="GLYCOSYLTRANSFERASE"/>
    <property type="match status" value="1"/>
</dbReference>
<reference evidence="2 3" key="1">
    <citation type="submission" date="2019-08" db="EMBL/GenBank/DDBJ databases">
        <authorList>
            <person name="Seo M.-J."/>
        </authorList>
    </citation>
    <scope>NUCLEOTIDE SEQUENCE [LARGE SCALE GENOMIC DNA]</scope>
    <source>
        <strain evidence="2 3">KIGAM108</strain>
    </source>
</reference>
<feature type="domain" description="Glycosyltransferase 2-like" evidence="1">
    <location>
        <begin position="56"/>
        <end position="182"/>
    </location>
</feature>
<proteinExistence type="predicted"/>
<keyword evidence="3" id="KW-1185">Reference proteome</keyword>
<dbReference type="InterPro" id="IPR050834">
    <property type="entry name" value="Glycosyltransf_2"/>
</dbReference>
<organism evidence="2 3">
    <name type="scientific">Hymenobacter lutimineralis</name>
    <dbReference type="NCBI Taxonomy" id="2606448"/>
    <lineage>
        <taxon>Bacteria</taxon>
        <taxon>Pseudomonadati</taxon>
        <taxon>Bacteroidota</taxon>
        <taxon>Cytophagia</taxon>
        <taxon>Cytophagales</taxon>
        <taxon>Hymenobacteraceae</taxon>
        <taxon>Hymenobacter</taxon>
    </lineage>
</organism>
<dbReference type="EMBL" id="VTHL01000015">
    <property type="protein sequence ID" value="TYZ07854.1"/>
    <property type="molecule type" value="Genomic_DNA"/>
</dbReference>
<evidence type="ECO:0000313" key="3">
    <source>
        <dbReference type="Proteomes" id="UP000322791"/>
    </source>
</evidence>
<protein>
    <submittedName>
        <fullName evidence="2">Glycosyltransferase</fullName>
    </submittedName>
</protein>
<name>A0A5D6UZS4_9BACT</name>
<dbReference type="Proteomes" id="UP000322791">
    <property type="component" value="Unassembled WGS sequence"/>
</dbReference>
<dbReference type="SUPFAM" id="SSF53448">
    <property type="entry name" value="Nucleotide-diphospho-sugar transferases"/>
    <property type="match status" value="1"/>
</dbReference>
<evidence type="ECO:0000313" key="2">
    <source>
        <dbReference type="EMBL" id="TYZ07854.1"/>
    </source>
</evidence>
<dbReference type="AlphaFoldDB" id="A0A5D6UZS4"/>
<keyword evidence="2" id="KW-0808">Transferase</keyword>
<gene>
    <name evidence="2" type="ORF">FY528_14245</name>
</gene>
<sequence length="354" mass="40614">MRCCWPCCCPAMACWGRPWPTRPALGWCCWAGWFISGLFGGRVVMLSPVSAPLVTIVALCYNHAPYLRPALDSIRAQTYPHLEVILVDDASTDGSAAILREYAAANPTWQLLLLPENLGNCRAFNQGLVRTRGEFVIDFATDDVLLPERVAKQVAAFQQLPGSYGVVYSDAELIDEQGRVMRRHFRRDRQGRILAPRPASGWVFADVLRRYFISTPTMLMRRATLEALGGYDETLAYEDFDFWVRASRDWEFYLLDEVTTQKRRHPQAMSRRGYRPHDPYLASTIKVCQKALLLCREAAERQALAERVRWEMHQAARWRSFAGAWELYQLLHKLRAVQLSDQLLGGALRVLRWF</sequence>
<evidence type="ECO:0000259" key="1">
    <source>
        <dbReference type="Pfam" id="PF00535"/>
    </source>
</evidence>
<accession>A0A5D6UZS4</accession>
<dbReference type="InterPro" id="IPR001173">
    <property type="entry name" value="Glyco_trans_2-like"/>
</dbReference>
<dbReference type="InterPro" id="IPR029044">
    <property type="entry name" value="Nucleotide-diphossugar_trans"/>
</dbReference>
<comment type="caution">
    <text evidence="2">The sequence shown here is derived from an EMBL/GenBank/DDBJ whole genome shotgun (WGS) entry which is preliminary data.</text>
</comment>